<dbReference type="eggNOG" id="ENOG5032TNA">
    <property type="taxonomic scope" value="Bacteria"/>
</dbReference>
<dbReference type="InParanoid" id="D4H446"/>
<gene>
    <name evidence="2" type="ordered locus">Dacet_0559</name>
</gene>
<proteinExistence type="predicted"/>
<feature type="chain" id="PRO_5003057983" evidence="1">
    <location>
        <begin position="17"/>
        <end position="216"/>
    </location>
</feature>
<dbReference type="Proteomes" id="UP000002012">
    <property type="component" value="Chromosome"/>
</dbReference>
<accession>D4H446</accession>
<name>D4H446_DENA2</name>
<evidence type="ECO:0000313" key="3">
    <source>
        <dbReference type="Proteomes" id="UP000002012"/>
    </source>
</evidence>
<evidence type="ECO:0000256" key="1">
    <source>
        <dbReference type="SAM" id="SignalP"/>
    </source>
</evidence>
<keyword evidence="3" id="KW-1185">Reference proteome</keyword>
<dbReference type="PaxDb" id="522772-Dacet_0559"/>
<dbReference type="STRING" id="522772.Dacet_0559"/>
<feature type="signal peptide" evidence="1">
    <location>
        <begin position="1"/>
        <end position="16"/>
    </location>
</feature>
<organism evidence="2 3">
    <name type="scientific">Denitrovibrio acetiphilus (strain DSM 12809 / NBRC 114555 / N2460)</name>
    <dbReference type="NCBI Taxonomy" id="522772"/>
    <lineage>
        <taxon>Bacteria</taxon>
        <taxon>Pseudomonadati</taxon>
        <taxon>Deferribacterota</taxon>
        <taxon>Deferribacteres</taxon>
        <taxon>Deferribacterales</taxon>
        <taxon>Geovibrionaceae</taxon>
        <taxon>Denitrovibrio</taxon>
    </lineage>
</organism>
<reference evidence="2 3" key="1">
    <citation type="journal article" date="2010" name="Stand. Genomic Sci.">
        <title>Complete genome sequence of Denitrovibrio acetiphilus type strain (N2460).</title>
        <authorList>
            <person name="Kiss H."/>
            <person name="Lang E."/>
            <person name="Lapidus A."/>
            <person name="Copeland A."/>
            <person name="Nolan M."/>
            <person name="Glavina Del Rio T."/>
            <person name="Chen F."/>
            <person name="Lucas S."/>
            <person name="Tice H."/>
            <person name="Cheng J.F."/>
            <person name="Han C."/>
            <person name="Goodwin L."/>
            <person name="Pitluck S."/>
            <person name="Liolios K."/>
            <person name="Pati A."/>
            <person name="Ivanova N."/>
            <person name="Mavromatis K."/>
            <person name="Chen A."/>
            <person name="Palaniappan K."/>
            <person name="Land M."/>
            <person name="Hauser L."/>
            <person name="Chang Y.J."/>
            <person name="Jeffries C.D."/>
            <person name="Detter J.C."/>
            <person name="Brettin T."/>
            <person name="Spring S."/>
            <person name="Rohde M."/>
            <person name="Goker M."/>
            <person name="Woyke T."/>
            <person name="Bristow J."/>
            <person name="Eisen J.A."/>
            <person name="Markowitz V."/>
            <person name="Hugenholtz P."/>
            <person name="Kyrpides N.C."/>
            <person name="Klenk H.P."/>
        </authorList>
    </citation>
    <scope>NUCLEOTIDE SEQUENCE [LARGE SCALE GENOMIC DNA]</scope>
    <source>
        <strain evidence="3">DSM 12809 / NBRC 114555 / N2460</strain>
    </source>
</reference>
<dbReference type="KEGG" id="dap:Dacet_0559"/>
<protein>
    <submittedName>
        <fullName evidence="2">Putative cytoplasmic protein</fullName>
    </submittedName>
</protein>
<dbReference type="HOGENOM" id="CLU_087622_0_0_0"/>
<keyword evidence="1" id="KW-0732">Signal</keyword>
<dbReference type="EMBL" id="CP001968">
    <property type="protein sequence ID" value="ADD67357.1"/>
    <property type="molecule type" value="Genomic_DNA"/>
</dbReference>
<dbReference type="AlphaFoldDB" id="D4H446"/>
<evidence type="ECO:0000313" key="2">
    <source>
        <dbReference type="EMBL" id="ADD67357.1"/>
    </source>
</evidence>
<sequence precursor="true">MRVFFIMIAFVVPLFAKDLGTFGTTYGIAEKDIITEIEKRASETDWQRKFEAEKDRLRKEAGMASMSLPPADKDRSYYVDMTYTLDKDIPKVDTTGKIIGVLYSKGFTYNPLDYADITETYVILNGKREAELQWFSKYYKDDYRAYPLITEGDAFEVAEKLGRGVFKLDSQFRERFSIENTVSVIYEDFSRKMMRVDVIKVKDEKNSDNNISAVSK</sequence>